<dbReference type="InterPro" id="IPR050275">
    <property type="entry name" value="PGM_Phosphatase"/>
</dbReference>
<dbReference type="InterPro" id="IPR013078">
    <property type="entry name" value="His_Pase_superF_clade-1"/>
</dbReference>
<dbReference type="PANTHER" id="PTHR48100:SF1">
    <property type="entry name" value="HISTIDINE PHOSPHATASE FAMILY PROTEIN-RELATED"/>
    <property type="match status" value="1"/>
</dbReference>
<dbReference type="PANTHER" id="PTHR48100">
    <property type="entry name" value="BROAD-SPECIFICITY PHOSPHATASE YOR283W-RELATED"/>
    <property type="match status" value="1"/>
</dbReference>
<reference evidence="3 4" key="1">
    <citation type="submission" date="2021-08" db="EMBL/GenBank/DDBJ databases">
        <title>Complete genome sequence of the strain Aneurinibacillus thermoaerophilus CCM 8960.</title>
        <authorList>
            <person name="Musilova J."/>
            <person name="Kourilova X."/>
            <person name="Pernicova I."/>
            <person name="Bezdicek M."/>
            <person name="Lengerova M."/>
            <person name="Obruca S."/>
            <person name="Sedlar K."/>
        </authorList>
    </citation>
    <scope>NUCLEOTIDE SEQUENCE [LARGE SCALE GENOMIC DNA]</scope>
    <source>
        <strain evidence="3 4">CCM 8960</strain>
    </source>
</reference>
<evidence type="ECO:0000256" key="2">
    <source>
        <dbReference type="ARBA" id="ARBA00023235"/>
    </source>
</evidence>
<sequence length="201" mass="22990">MTTVKHIYLVRHGETEWNAKRLIQGHSDIPLNRRGKEQVRRLAARLKQSPISQICSSDLQRAYDTAQAVADMLGLFVCRHVELRERNYGDWEGKDYRMIQSQFPDFNPWMDTESKYNVETFSAMQQRGMCCLQEILRESEAEHILVVSHGGLINALLHHISGGVHGTGKTKLVNTGISYVRYEKGNWTVHTVNDGTHLADQ</sequence>
<evidence type="ECO:0000313" key="3">
    <source>
        <dbReference type="EMBL" id="QYY44469.1"/>
    </source>
</evidence>
<dbReference type="SUPFAM" id="SSF53254">
    <property type="entry name" value="Phosphoglycerate mutase-like"/>
    <property type="match status" value="1"/>
</dbReference>
<protein>
    <submittedName>
        <fullName evidence="3">Histidine phosphatase family protein</fullName>
    </submittedName>
</protein>
<dbReference type="CDD" id="cd07067">
    <property type="entry name" value="HP_PGM_like"/>
    <property type="match status" value="1"/>
</dbReference>
<keyword evidence="1" id="KW-0324">Glycolysis</keyword>
<dbReference type="InterPro" id="IPR001345">
    <property type="entry name" value="PG/BPGM_mutase_AS"/>
</dbReference>
<organism evidence="3 4">
    <name type="scientific">Aneurinibacillus thermoaerophilus</name>
    <dbReference type="NCBI Taxonomy" id="143495"/>
    <lineage>
        <taxon>Bacteria</taxon>
        <taxon>Bacillati</taxon>
        <taxon>Bacillota</taxon>
        <taxon>Bacilli</taxon>
        <taxon>Bacillales</taxon>
        <taxon>Paenibacillaceae</taxon>
        <taxon>Aneurinibacillus group</taxon>
        <taxon>Aneurinibacillus</taxon>
    </lineage>
</organism>
<name>A0ABX8YHF7_ANETH</name>
<accession>A0ABX8YHF7</accession>
<dbReference type="Pfam" id="PF00300">
    <property type="entry name" value="His_Phos_1"/>
    <property type="match status" value="1"/>
</dbReference>
<dbReference type="RefSeq" id="WP_057899548.1">
    <property type="nucleotide sequence ID" value="NZ_JARLVS010000046.1"/>
</dbReference>
<dbReference type="PROSITE" id="PS00175">
    <property type="entry name" value="PG_MUTASE"/>
    <property type="match status" value="1"/>
</dbReference>
<proteinExistence type="predicted"/>
<dbReference type="SMART" id="SM00855">
    <property type="entry name" value="PGAM"/>
    <property type="match status" value="1"/>
</dbReference>
<dbReference type="Gene3D" id="3.40.50.1240">
    <property type="entry name" value="Phosphoglycerate mutase-like"/>
    <property type="match status" value="1"/>
</dbReference>
<dbReference type="EMBL" id="CP080764">
    <property type="protein sequence ID" value="QYY44469.1"/>
    <property type="molecule type" value="Genomic_DNA"/>
</dbReference>
<dbReference type="Proteomes" id="UP000826616">
    <property type="component" value="Chromosome"/>
</dbReference>
<evidence type="ECO:0000313" key="4">
    <source>
        <dbReference type="Proteomes" id="UP000826616"/>
    </source>
</evidence>
<keyword evidence="4" id="KW-1185">Reference proteome</keyword>
<keyword evidence="2" id="KW-0413">Isomerase</keyword>
<evidence type="ECO:0000256" key="1">
    <source>
        <dbReference type="ARBA" id="ARBA00023152"/>
    </source>
</evidence>
<dbReference type="InterPro" id="IPR029033">
    <property type="entry name" value="His_PPase_superfam"/>
</dbReference>
<gene>
    <name evidence="3" type="ORF">K3F53_05135</name>
</gene>